<accession>A0A239G6Z1</accession>
<proteinExistence type="predicted"/>
<name>A0A239G6Z1_9ACTN</name>
<protein>
    <submittedName>
        <fullName evidence="1">Uncharacterized protein</fullName>
    </submittedName>
</protein>
<keyword evidence="2" id="KW-1185">Reference proteome</keyword>
<sequence>MTEPSGVIFPPTASGTGLTSSLGRAVVGDALRGVDPIGAAAAQRETDWRRGYLVHFRRLVEAGLGSGDAARQIAAGGLASVHERMRFRTAEGAVEPLAAAFAGPVEPLSTATVGGQGRVDKELTLPYRGERLRGDGIKRRLDAWLAAGVIEPSCAEAVRAVQANPDWLDLGGTTVVALGAGAEMGPVPSLLRWGNPVVAVDLARPALWSRLVDTAGRYAGRLHVPAVKGDGELAERAGADLLHGIGSVAGWLDSFDGRLVLGNYVYADGAINVRLSAAVDALTGHLRQARPDTALAFLATPTDVFAVPGEAVAHSERAYGSPAGVARLRRPLRLVSGGRMLRRNYAPGDDPGICDSLVAQQGPNYALAKRIHRWRATVARSEGVTVSMNVAPPTRTRSVVKNRALAAAYAGAHRFGVEVFEPATSNTLMAALLVHDLRNPPRPAAEVWHEEAEYAAHGGLWRCAYAPRSALGIAALLGWGAARG</sequence>
<evidence type="ECO:0000313" key="2">
    <source>
        <dbReference type="Proteomes" id="UP000198362"/>
    </source>
</evidence>
<gene>
    <name evidence="1" type="ORF">SAMN05421812_101258</name>
</gene>
<organism evidence="1 2">
    <name type="scientific">Asanoa hainanensis</name>
    <dbReference type="NCBI Taxonomy" id="560556"/>
    <lineage>
        <taxon>Bacteria</taxon>
        <taxon>Bacillati</taxon>
        <taxon>Actinomycetota</taxon>
        <taxon>Actinomycetes</taxon>
        <taxon>Micromonosporales</taxon>
        <taxon>Micromonosporaceae</taxon>
        <taxon>Asanoa</taxon>
    </lineage>
</organism>
<dbReference type="Proteomes" id="UP000198362">
    <property type="component" value="Unassembled WGS sequence"/>
</dbReference>
<dbReference type="AlphaFoldDB" id="A0A239G6Z1"/>
<reference evidence="1 2" key="1">
    <citation type="submission" date="2017-06" db="EMBL/GenBank/DDBJ databases">
        <authorList>
            <person name="Kim H.J."/>
            <person name="Triplett B.A."/>
        </authorList>
    </citation>
    <scope>NUCLEOTIDE SEQUENCE [LARGE SCALE GENOMIC DNA]</scope>
    <source>
        <strain evidence="1 2">CGMCC 4.5593</strain>
    </source>
</reference>
<evidence type="ECO:0000313" key="1">
    <source>
        <dbReference type="EMBL" id="SNS64927.1"/>
    </source>
</evidence>
<dbReference type="RefSeq" id="WP_089243733.1">
    <property type="nucleotide sequence ID" value="NZ_FZPH01000001.1"/>
</dbReference>
<dbReference type="OrthoDB" id="1917183at2"/>
<dbReference type="EMBL" id="FZPH01000001">
    <property type="protein sequence ID" value="SNS64927.1"/>
    <property type="molecule type" value="Genomic_DNA"/>
</dbReference>